<organism evidence="1 2">
    <name type="scientific">Noviherbaspirillum aridicola</name>
    <dbReference type="NCBI Taxonomy" id="2849687"/>
    <lineage>
        <taxon>Bacteria</taxon>
        <taxon>Pseudomonadati</taxon>
        <taxon>Pseudomonadota</taxon>
        <taxon>Betaproteobacteria</taxon>
        <taxon>Burkholderiales</taxon>
        <taxon>Oxalobacteraceae</taxon>
        <taxon>Noviherbaspirillum</taxon>
    </lineage>
</organism>
<proteinExistence type="predicted"/>
<accession>A0ABQ4Q8N2</accession>
<keyword evidence="2" id="KW-1185">Reference proteome</keyword>
<dbReference type="RefSeq" id="WP_238482479.1">
    <property type="nucleotide sequence ID" value="NZ_BPMK01000016.1"/>
</dbReference>
<dbReference type="SUPFAM" id="SSF51445">
    <property type="entry name" value="(Trans)glycosidases"/>
    <property type="match status" value="1"/>
</dbReference>
<reference evidence="1 2" key="1">
    <citation type="journal article" date="2022" name="Int. J. Syst. Evol. Microbiol.">
        <title>Noviherbaspirillum aridicola sp. nov., isolated from an arid soil in Pakistan.</title>
        <authorList>
            <person name="Khan I.U."/>
            <person name="Saqib M."/>
            <person name="Amin A."/>
            <person name="Hussain F."/>
            <person name="Li L."/>
            <person name="Liu Y.H."/>
            <person name="Fang B.Z."/>
            <person name="Ahmed I."/>
            <person name="Li W.J."/>
        </authorList>
    </citation>
    <scope>NUCLEOTIDE SEQUENCE [LARGE SCALE GENOMIC DNA]</scope>
    <source>
        <strain evidence="1 2">NCCP-691</strain>
    </source>
</reference>
<comment type="caution">
    <text evidence="1">The sequence shown here is derived from an EMBL/GenBank/DDBJ whole genome shotgun (WGS) entry which is preliminary data.</text>
</comment>
<dbReference type="EMBL" id="BPMK01000016">
    <property type="protein sequence ID" value="GIZ53346.1"/>
    <property type="molecule type" value="Genomic_DNA"/>
</dbReference>
<gene>
    <name evidence="1" type="ORF">NCCP691_33600</name>
</gene>
<dbReference type="Gene3D" id="3.20.20.80">
    <property type="entry name" value="Glycosidases"/>
    <property type="match status" value="1"/>
</dbReference>
<name>A0ABQ4Q8N2_9BURK</name>
<protein>
    <submittedName>
        <fullName evidence="1">Beta-glucosidase</fullName>
    </submittedName>
</protein>
<evidence type="ECO:0000313" key="1">
    <source>
        <dbReference type="EMBL" id="GIZ53346.1"/>
    </source>
</evidence>
<evidence type="ECO:0000313" key="2">
    <source>
        <dbReference type="Proteomes" id="UP000887222"/>
    </source>
</evidence>
<sequence>MARHPGIFPTFFLSGFECSTFLWKDGRRRDLVEETRHRRHALEDYRLLRDLGIGVAREGIPWPLVDRNGDGNCDFHLIDPFIAACRDTRVAPVWDLCHYGYPERCDPFSPAFSEQFALYCRAAAHYVSRHLPGPYYFTPINEITFFAFCGGEWGWVAPYRRSRDEREVLRAALCRASIAGVKAIREVLPDARMIHVDPLVQVVPPRDRPDLADEAAHETFVDTFLAWDILCGKACPEFGGAPEILDIVGANHYSFGQMEYRGQGPHKALPPGHEGVEPLCLLLHRVWERYRRPIVIGETSGLGTGRPEWLRDVMEESMAAVNLGIDLHGICLFPAVDMPDWHNGEWLHNGIADLVEAGGDLKRVPYQPYVDELRRWQRELNRVTSLDEDPGSDPVELQEVIDAARRLRPRPDDNWH</sequence>
<dbReference type="Proteomes" id="UP000887222">
    <property type="component" value="Unassembled WGS sequence"/>
</dbReference>
<dbReference type="InterPro" id="IPR017853">
    <property type="entry name" value="GH"/>
</dbReference>